<dbReference type="AlphaFoldDB" id="A0A840AP83"/>
<reference evidence="3 4" key="1">
    <citation type="submission" date="2020-08" db="EMBL/GenBank/DDBJ databases">
        <title>Genomic Encyclopedia of Type Strains, Phase IV (KMG-IV): sequencing the most valuable type-strain genomes for metagenomic binning, comparative biology and taxonomic classification.</title>
        <authorList>
            <person name="Goeker M."/>
        </authorList>
    </citation>
    <scope>NUCLEOTIDE SEQUENCE [LARGE SCALE GENOMIC DNA]</scope>
    <source>
        <strain evidence="3 4">DSM 25966</strain>
    </source>
</reference>
<gene>
    <name evidence="3" type="ORF">GGR25_003218</name>
</gene>
<dbReference type="PRINTS" id="PR01217">
    <property type="entry name" value="PRICHEXTENSN"/>
</dbReference>
<feature type="signal peptide" evidence="2">
    <location>
        <begin position="1"/>
        <end position="25"/>
    </location>
</feature>
<proteinExistence type="predicted"/>
<evidence type="ECO:0000313" key="3">
    <source>
        <dbReference type="EMBL" id="MBB3932160.1"/>
    </source>
</evidence>
<evidence type="ECO:0008006" key="5">
    <source>
        <dbReference type="Google" id="ProtNLM"/>
    </source>
</evidence>
<name>A0A840AP83_9HYPH</name>
<keyword evidence="2" id="KW-0732">Signal</keyword>
<feature type="compositionally biased region" description="Low complexity" evidence="1">
    <location>
        <begin position="89"/>
        <end position="103"/>
    </location>
</feature>
<comment type="caution">
    <text evidence="3">The sequence shown here is derived from an EMBL/GenBank/DDBJ whole genome shotgun (WGS) entry which is preliminary data.</text>
</comment>
<accession>A0A840AP83</accession>
<protein>
    <recommendedName>
        <fullName evidence="5">Cysteine rich repeat-containing protein</fullName>
    </recommendedName>
</protein>
<feature type="region of interest" description="Disordered" evidence="1">
    <location>
        <begin position="89"/>
        <end position="165"/>
    </location>
</feature>
<evidence type="ECO:0000313" key="4">
    <source>
        <dbReference type="Proteomes" id="UP000553963"/>
    </source>
</evidence>
<dbReference type="Proteomes" id="UP000553963">
    <property type="component" value="Unassembled WGS sequence"/>
</dbReference>
<evidence type="ECO:0000256" key="1">
    <source>
        <dbReference type="SAM" id="MobiDB-lite"/>
    </source>
</evidence>
<keyword evidence="4" id="KW-1185">Reference proteome</keyword>
<organism evidence="3 4">
    <name type="scientific">Kaistia hirudinis</name>
    <dbReference type="NCBI Taxonomy" id="1293440"/>
    <lineage>
        <taxon>Bacteria</taxon>
        <taxon>Pseudomonadati</taxon>
        <taxon>Pseudomonadota</taxon>
        <taxon>Alphaproteobacteria</taxon>
        <taxon>Hyphomicrobiales</taxon>
        <taxon>Kaistiaceae</taxon>
        <taxon>Kaistia</taxon>
    </lineage>
</organism>
<feature type="compositionally biased region" description="Pro residues" evidence="1">
    <location>
        <begin position="104"/>
        <end position="117"/>
    </location>
</feature>
<evidence type="ECO:0000256" key="2">
    <source>
        <dbReference type="SAM" id="SignalP"/>
    </source>
</evidence>
<dbReference type="RefSeq" id="WP_183399819.1">
    <property type="nucleotide sequence ID" value="NZ_JACIDS010000004.1"/>
</dbReference>
<feature type="chain" id="PRO_5032385233" description="Cysteine rich repeat-containing protein" evidence="2">
    <location>
        <begin position="26"/>
        <end position="216"/>
    </location>
</feature>
<feature type="compositionally biased region" description="Pro residues" evidence="1">
    <location>
        <begin position="126"/>
        <end position="162"/>
    </location>
</feature>
<dbReference type="EMBL" id="JACIDS010000004">
    <property type="protein sequence ID" value="MBB3932160.1"/>
    <property type="molecule type" value="Genomic_DNA"/>
</dbReference>
<sequence>MKYRHLMAAALPALLLAFAAAPAGAAPTADQQKAIRSACPGDFRANCTGVSPGGAEALQCLEKNLSTLSPACQAAVKAVSAPAAAPAAAAPAPAPAPAAASEPAAPPPPAASTPPPATKNAAAPAPAAPPPAKKAPPPAAAAQTPPPPPPAAALTPVPPPMTPKQEARFVRQSCRQDYRKFCRMEPLSGGRAVACLRANAAALDPVCKYALMTLQK</sequence>